<keyword evidence="5" id="KW-0378">Hydrolase</keyword>
<dbReference type="InterPro" id="IPR055133">
    <property type="entry name" value="BT_3657-like_N"/>
</dbReference>
<gene>
    <name evidence="7" type="ORF">HMPREF9151_01719</name>
</gene>
<dbReference type="Pfam" id="PF06964">
    <property type="entry name" value="Alpha-L-AF_C"/>
    <property type="match status" value="1"/>
</dbReference>
<evidence type="ECO:0000313" key="7">
    <source>
        <dbReference type="EMBL" id="EKX99522.1"/>
    </source>
</evidence>
<dbReference type="PANTHER" id="PTHR31776:SF26">
    <property type="entry name" value="SECRETED ARABINOSIDASE"/>
    <property type="match status" value="1"/>
</dbReference>
<dbReference type="SUPFAM" id="SSF51445">
    <property type="entry name" value="(Trans)glycosidases"/>
    <property type="match status" value="1"/>
</dbReference>
<dbReference type="InterPro" id="IPR055235">
    <property type="entry name" value="ASD1_cat"/>
</dbReference>
<sequence>MKRLFVLQILILGLYGIKAAEVTPLYSIQGKDSTCQIFIYSPGESSGLHLAYKGQDADWHDIGQLCTSDYSRWGSEKRMYAPYVVHASDGTWRAIWVVNNYAPCFAVAYSEDLVTWRPQDYPRLSVGGCKETVMFQMPNGMFDIYLRTKGGIRYVQASNDFRHFKEAEEAAELVDAAWVKDTVNVSGKPYAGNLFDVPKVHLQYIRNYFAALKADAKLSSERMTQDTERFKDLSSTVSATLIINTQKEKAISDKLIGVFFEDISYAADGGIYAELVQNRDFEYSSKDRTEWKATTAWQSTKPLVIASEQPLSKSNPHHVVLSQDTLVNNGWDGIAIKPGEKYDFSFFVRNLDVTKKTFQITLIAENGDVIASQQIKTEGQIWKKYTATLITKVPKELSTYTDFMNCRLAIIPLKKGSSVVDMISLFPKNTFKGRKNGLRKDLAQVIADLHPKFVRFPGGCATHGDGIDNIYHWYHTIGELHNRIPDRNIWGYHQTRGLGFYEYFQFCEDIGAEPFPVLAAGVPCQNSGADRNGIGGQQCGIDMKDMPTYIEEFFNLIEWANGDPATNKWAKMRAEAGHPAPFHLKYIGVGNEDLISTTFKERYLMICKAIKEKYPEIVICGTAGPFHTPSSDYIEGWEIANANRSIIDMIDEHYYESTGWFINHTDYYDQYDRKGAKVYLGEYAASTQARRSNVETALAEAVYLCHIERNGDIVEMASYAPLLAKDNHRNWDPNLIYFTNTDIRTTPSYETQRIFSLYGGDRYIETSVNIDERLKNRVVVSVVRDSKSGKTHLKMVNALPRELKLDIRGLQLPATVTAEGFAGNPDNQNLKVKVSSLPINGSILTLPPYSLNAITL</sequence>
<dbReference type="SUPFAM" id="SSF75005">
    <property type="entry name" value="Arabinanase/levansucrase/invertase"/>
    <property type="match status" value="1"/>
</dbReference>
<dbReference type="EC" id="3.2.1.55" evidence="3"/>
<evidence type="ECO:0000256" key="5">
    <source>
        <dbReference type="ARBA" id="ARBA00022801"/>
    </source>
</evidence>
<accession>L1N813</accession>
<dbReference type="SMART" id="SM00813">
    <property type="entry name" value="Alpha-L-AF_C"/>
    <property type="match status" value="1"/>
</dbReference>
<dbReference type="GO" id="GO:0046556">
    <property type="term" value="F:alpha-L-arabinofuranosidase activity"/>
    <property type="evidence" value="ECO:0007669"/>
    <property type="project" value="UniProtKB-EC"/>
</dbReference>
<dbReference type="GO" id="GO:0046373">
    <property type="term" value="P:L-arabinose metabolic process"/>
    <property type="evidence" value="ECO:0007669"/>
    <property type="project" value="InterPro"/>
</dbReference>
<dbReference type="HOGENOM" id="CLU_010060_2_1_10"/>
<keyword evidence="4" id="KW-0732">Signal</keyword>
<dbReference type="RefSeq" id="WP_009163023.1">
    <property type="nucleotide sequence ID" value="NZ_KB291003.1"/>
</dbReference>
<dbReference type="InterPro" id="IPR017853">
    <property type="entry name" value="GH"/>
</dbReference>
<dbReference type="InterPro" id="IPR051563">
    <property type="entry name" value="Glycosyl_Hydrolase_51"/>
</dbReference>
<evidence type="ECO:0000256" key="4">
    <source>
        <dbReference type="ARBA" id="ARBA00022729"/>
    </source>
</evidence>
<dbReference type="AlphaFoldDB" id="L1N813"/>
<keyword evidence="8" id="KW-1185">Reference proteome</keyword>
<dbReference type="Proteomes" id="UP000010433">
    <property type="component" value="Unassembled WGS sequence"/>
</dbReference>
<reference evidence="7 8" key="1">
    <citation type="submission" date="2012-05" db="EMBL/GenBank/DDBJ databases">
        <authorList>
            <person name="Weinstock G."/>
            <person name="Sodergren E."/>
            <person name="Lobos E.A."/>
            <person name="Fulton L."/>
            <person name="Fulton R."/>
            <person name="Courtney L."/>
            <person name="Fronick C."/>
            <person name="O'Laughlin M."/>
            <person name="Godfrey J."/>
            <person name="Wilson R.M."/>
            <person name="Miner T."/>
            <person name="Farmer C."/>
            <person name="Delehaunty K."/>
            <person name="Cordes M."/>
            <person name="Minx P."/>
            <person name="Tomlinson C."/>
            <person name="Chen J."/>
            <person name="Wollam A."/>
            <person name="Pepin K.H."/>
            <person name="Bhonagiri V."/>
            <person name="Zhang X."/>
            <person name="Suruliraj S."/>
            <person name="Warren W."/>
            <person name="Mitreva M."/>
            <person name="Mardis E.R."/>
            <person name="Wilson R.K."/>
        </authorList>
    </citation>
    <scope>NUCLEOTIDE SEQUENCE [LARGE SCALE GENOMIC DNA]</scope>
    <source>
        <strain evidence="7 8">F0055</strain>
    </source>
</reference>
<dbReference type="PATRIC" id="fig|1127699.3.peg.1586"/>
<dbReference type="PANTHER" id="PTHR31776">
    <property type="entry name" value="ALPHA-L-ARABINOFURANOSIDASE 1"/>
    <property type="match status" value="1"/>
</dbReference>
<dbReference type="Pfam" id="PF22847">
    <property type="entry name" value="BT_3657-like_N"/>
    <property type="match status" value="1"/>
</dbReference>
<evidence type="ECO:0000256" key="1">
    <source>
        <dbReference type="ARBA" id="ARBA00001462"/>
    </source>
</evidence>
<dbReference type="InterPro" id="IPR023296">
    <property type="entry name" value="Glyco_hydro_beta-prop_sf"/>
</dbReference>
<proteinExistence type="inferred from homology"/>
<name>L1N813_9BACT</name>
<comment type="catalytic activity">
    <reaction evidence="1">
        <text>Hydrolysis of terminal non-reducing alpha-L-arabinofuranoside residues in alpha-L-arabinosides.</text>
        <dbReference type="EC" id="3.2.1.55"/>
    </reaction>
</comment>
<dbReference type="EMBL" id="AMEP01000101">
    <property type="protein sequence ID" value="EKX99522.1"/>
    <property type="molecule type" value="Genomic_DNA"/>
</dbReference>
<evidence type="ECO:0000313" key="8">
    <source>
        <dbReference type="Proteomes" id="UP000010433"/>
    </source>
</evidence>
<comment type="similarity">
    <text evidence="2">Belongs to the glycosyl hydrolase 51 family.</text>
</comment>
<protein>
    <recommendedName>
        <fullName evidence="3">non-reducing end alpha-L-arabinofuranosidase</fullName>
        <ecNumber evidence="3">3.2.1.55</ecNumber>
    </recommendedName>
</protein>
<evidence type="ECO:0000256" key="2">
    <source>
        <dbReference type="ARBA" id="ARBA00007186"/>
    </source>
</evidence>
<dbReference type="Gene3D" id="2.60.120.260">
    <property type="entry name" value="Galactose-binding domain-like"/>
    <property type="match status" value="1"/>
</dbReference>
<evidence type="ECO:0000259" key="6">
    <source>
        <dbReference type="SMART" id="SM00813"/>
    </source>
</evidence>
<dbReference type="STRING" id="1127699.HMPREF9151_01719"/>
<dbReference type="Gene3D" id="2.115.10.20">
    <property type="entry name" value="Glycosyl hydrolase domain, family 43"/>
    <property type="match status" value="1"/>
</dbReference>
<comment type="caution">
    <text evidence="7">The sequence shown here is derived from an EMBL/GenBank/DDBJ whole genome shotgun (WGS) entry which is preliminary data.</text>
</comment>
<feature type="domain" description="Alpha-L-arabinofuranosidase C-terminal" evidence="6">
    <location>
        <begin position="681"/>
        <end position="850"/>
    </location>
</feature>
<organism evidence="7 8">
    <name type="scientific">Hoylesella saccharolytica F0055</name>
    <dbReference type="NCBI Taxonomy" id="1127699"/>
    <lineage>
        <taxon>Bacteria</taxon>
        <taxon>Pseudomonadati</taxon>
        <taxon>Bacteroidota</taxon>
        <taxon>Bacteroidia</taxon>
        <taxon>Bacteroidales</taxon>
        <taxon>Prevotellaceae</taxon>
        <taxon>Hoylesella</taxon>
    </lineage>
</organism>
<dbReference type="OrthoDB" id="9758333at2"/>
<dbReference type="InterPro" id="IPR010720">
    <property type="entry name" value="Alpha-L-AF_C"/>
</dbReference>
<dbReference type="Gene3D" id="3.20.20.80">
    <property type="entry name" value="Glycosidases"/>
    <property type="match status" value="1"/>
</dbReference>
<dbReference type="Pfam" id="PF22848">
    <property type="entry name" value="ASD1_dom"/>
    <property type="match status" value="1"/>
</dbReference>
<evidence type="ECO:0000256" key="3">
    <source>
        <dbReference type="ARBA" id="ARBA00012670"/>
    </source>
</evidence>